<dbReference type="Proteomes" id="UP001164250">
    <property type="component" value="Chromosome 1"/>
</dbReference>
<evidence type="ECO:0000313" key="1">
    <source>
        <dbReference type="EMBL" id="KAJ0113497.1"/>
    </source>
</evidence>
<protein>
    <submittedName>
        <fullName evidence="1">Uncharacterized protein</fullName>
    </submittedName>
</protein>
<organism evidence="1 2">
    <name type="scientific">Pistacia atlantica</name>
    <dbReference type="NCBI Taxonomy" id="434234"/>
    <lineage>
        <taxon>Eukaryota</taxon>
        <taxon>Viridiplantae</taxon>
        <taxon>Streptophyta</taxon>
        <taxon>Embryophyta</taxon>
        <taxon>Tracheophyta</taxon>
        <taxon>Spermatophyta</taxon>
        <taxon>Magnoliopsida</taxon>
        <taxon>eudicotyledons</taxon>
        <taxon>Gunneridae</taxon>
        <taxon>Pentapetalae</taxon>
        <taxon>rosids</taxon>
        <taxon>malvids</taxon>
        <taxon>Sapindales</taxon>
        <taxon>Anacardiaceae</taxon>
        <taxon>Pistacia</taxon>
    </lineage>
</organism>
<reference evidence="2" key="1">
    <citation type="journal article" date="2023" name="G3 (Bethesda)">
        <title>Genome assembly and association tests identify interacting loci associated with vigor, precocity, and sex in interspecific pistachio rootstocks.</title>
        <authorList>
            <person name="Palmer W."/>
            <person name="Jacygrad E."/>
            <person name="Sagayaradj S."/>
            <person name="Cavanaugh K."/>
            <person name="Han R."/>
            <person name="Bertier L."/>
            <person name="Beede B."/>
            <person name="Kafkas S."/>
            <person name="Golino D."/>
            <person name="Preece J."/>
            <person name="Michelmore R."/>
        </authorList>
    </citation>
    <scope>NUCLEOTIDE SEQUENCE [LARGE SCALE GENOMIC DNA]</scope>
</reference>
<sequence>MKLLLTGRHSYFRNGISRVFAFWGRSFSTTTSSPDPIDSLQLRISRSGNPTSSMGTILDQWLEQGRHVKQSELQGFIKQLRKYRRFGQALQCRVGW</sequence>
<evidence type="ECO:0000313" key="2">
    <source>
        <dbReference type="Proteomes" id="UP001164250"/>
    </source>
</evidence>
<proteinExistence type="predicted"/>
<keyword evidence="2" id="KW-1185">Reference proteome</keyword>
<accession>A0ACC1CCW8</accession>
<comment type="caution">
    <text evidence="1">The sequence shown here is derived from an EMBL/GenBank/DDBJ whole genome shotgun (WGS) entry which is preliminary data.</text>
</comment>
<name>A0ACC1CCW8_9ROSI</name>
<dbReference type="EMBL" id="CM047897">
    <property type="protein sequence ID" value="KAJ0113497.1"/>
    <property type="molecule type" value="Genomic_DNA"/>
</dbReference>
<gene>
    <name evidence="1" type="ORF">Patl1_02236</name>
</gene>